<name>A0A4R0FZ32_9ACTN</name>
<accession>A0A4R0FZ32</accession>
<proteinExistence type="predicted"/>
<organism evidence="1 2">
    <name type="scientific">Micromonospora zingiberis</name>
    <dbReference type="NCBI Taxonomy" id="2053011"/>
    <lineage>
        <taxon>Bacteria</taxon>
        <taxon>Bacillati</taxon>
        <taxon>Actinomycetota</taxon>
        <taxon>Actinomycetes</taxon>
        <taxon>Micromonosporales</taxon>
        <taxon>Micromonosporaceae</taxon>
        <taxon>Micromonospora</taxon>
    </lineage>
</organism>
<comment type="caution">
    <text evidence="1">The sequence shown here is derived from an EMBL/GenBank/DDBJ whole genome shotgun (WGS) entry which is preliminary data.</text>
</comment>
<protein>
    <submittedName>
        <fullName evidence="1">Uncharacterized protein</fullName>
    </submittedName>
</protein>
<keyword evidence="2" id="KW-1185">Reference proteome</keyword>
<sequence length="82" mass="8881">MPVAPTEQIATLHRVRDSWREQGHEITEDRAFTEGDGGVVSMREAATSVTISLATNASRDRIALIIATDCYQPADGEDPANP</sequence>
<dbReference type="OrthoDB" id="3399276at2"/>
<reference evidence="1 2" key="1">
    <citation type="submission" date="2019-02" db="EMBL/GenBank/DDBJ databases">
        <title>Jishengella sp. nov., isolated from a root of Zingiber montanum.</title>
        <authorList>
            <person name="Kuncharoen N."/>
            <person name="Kudo T."/>
            <person name="Masahiro Y."/>
            <person name="Ohkuma M."/>
            <person name="Tanasupawat S."/>
        </authorList>
    </citation>
    <scope>NUCLEOTIDE SEQUENCE [LARGE SCALE GENOMIC DNA]</scope>
    <source>
        <strain evidence="1 2">PLAI 1-1</strain>
    </source>
</reference>
<dbReference type="Proteomes" id="UP000292274">
    <property type="component" value="Unassembled WGS sequence"/>
</dbReference>
<gene>
    <name evidence="1" type="ORF">E0H26_28060</name>
</gene>
<dbReference type="EMBL" id="SJJR01000034">
    <property type="protein sequence ID" value="TCB89410.1"/>
    <property type="molecule type" value="Genomic_DNA"/>
</dbReference>
<evidence type="ECO:0000313" key="1">
    <source>
        <dbReference type="EMBL" id="TCB89410.1"/>
    </source>
</evidence>
<dbReference type="AlphaFoldDB" id="A0A4R0FZ32"/>
<evidence type="ECO:0000313" key="2">
    <source>
        <dbReference type="Proteomes" id="UP000292274"/>
    </source>
</evidence>